<organism evidence="3 4">
    <name type="scientific">Paenibacillus cisolokensis</name>
    <dbReference type="NCBI Taxonomy" id="1658519"/>
    <lineage>
        <taxon>Bacteria</taxon>
        <taxon>Bacillati</taxon>
        <taxon>Bacillota</taxon>
        <taxon>Bacilli</taxon>
        <taxon>Bacillales</taxon>
        <taxon>Paenibacillaceae</taxon>
        <taxon>Paenibacillus</taxon>
    </lineage>
</organism>
<dbReference type="EMBL" id="BOVJ01000125">
    <property type="protein sequence ID" value="GIQ65244.1"/>
    <property type="molecule type" value="Genomic_DNA"/>
</dbReference>
<keyword evidence="1" id="KW-1133">Transmembrane helix</keyword>
<name>A0ABQ4NAI6_9BACL</name>
<gene>
    <name evidence="3" type="ORF">PACILC2_38120</name>
</gene>
<keyword evidence="4" id="KW-1185">Reference proteome</keyword>
<keyword evidence="1" id="KW-0472">Membrane</keyword>
<evidence type="ECO:0000313" key="4">
    <source>
        <dbReference type="Proteomes" id="UP000680304"/>
    </source>
</evidence>
<evidence type="ECO:0000256" key="1">
    <source>
        <dbReference type="SAM" id="Phobius"/>
    </source>
</evidence>
<dbReference type="Proteomes" id="UP000680304">
    <property type="component" value="Unassembled WGS sequence"/>
</dbReference>
<keyword evidence="1" id="KW-0812">Transmembrane</keyword>
<accession>A0ABQ4NAI6</accession>
<evidence type="ECO:0000313" key="3">
    <source>
        <dbReference type="EMBL" id="GIQ65244.1"/>
    </source>
</evidence>
<feature type="transmembrane region" description="Helical" evidence="1">
    <location>
        <begin position="45"/>
        <end position="66"/>
    </location>
</feature>
<reference evidence="3 4" key="1">
    <citation type="submission" date="2021-04" db="EMBL/GenBank/DDBJ databases">
        <title>Draft genome sequence of Paenibacillus cisolokensis, LC2-13A.</title>
        <authorList>
            <person name="Uke A."/>
            <person name="Chhe C."/>
            <person name="Baramee S."/>
            <person name="Kosugi A."/>
        </authorList>
    </citation>
    <scope>NUCLEOTIDE SEQUENCE [LARGE SCALE GENOMIC DNA]</scope>
    <source>
        <strain evidence="3 4">LC2-13A</strain>
    </source>
</reference>
<dbReference type="Pfam" id="PF07331">
    <property type="entry name" value="TctB"/>
    <property type="match status" value="1"/>
</dbReference>
<feature type="transmembrane region" description="Helical" evidence="1">
    <location>
        <begin position="87"/>
        <end position="117"/>
    </location>
</feature>
<feature type="domain" description="DUF1468" evidence="2">
    <location>
        <begin position="11"/>
        <end position="152"/>
    </location>
</feature>
<protein>
    <recommendedName>
        <fullName evidence="2">DUF1468 domain-containing protein</fullName>
    </recommendedName>
</protein>
<proteinExistence type="predicted"/>
<sequence length="157" mass="17650">MNRTVIRARMIAALLFMLAGLLTLWQSRGLRFGTLNHIQAGFFPVVFGGLLTVLSILMLAGLLLTLRRGRAADRETNGHEPVFSRGSLAILGVFILFVVLTYGFGFLLSSFITLWAIGYLLGLRSWRLMMLALFTTASIWLIFDWWLGIYLPPGVWI</sequence>
<comment type="caution">
    <text evidence="3">The sequence shown here is derived from an EMBL/GenBank/DDBJ whole genome shotgun (WGS) entry which is preliminary data.</text>
</comment>
<dbReference type="InterPro" id="IPR009936">
    <property type="entry name" value="DUF1468"/>
</dbReference>
<evidence type="ECO:0000259" key="2">
    <source>
        <dbReference type="Pfam" id="PF07331"/>
    </source>
</evidence>
<feature type="transmembrane region" description="Helical" evidence="1">
    <location>
        <begin position="129"/>
        <end position="151"/>
    </location>
</feature>